<keyword evidence="2" id="KW-1185">Reference proteome</keyword>
<protein>
    <recommendedName>
        <fullName evidence="3">Transcriptional regulator, AbiEi antitoxin, Type IV TA system</fullName>
    </recommendedName>
</protein>
<accession>A0ABW5G1H3</accession>
<dbReference type="RefSeq" id="WP_378268477.1">
    <property type="nucleotide sequence ID" value="NZ_JBHUKR010000018.1"/>
</dbReference>
<gene>
    <name evidence="1" type="ORF">ACFSXZ_29285</name>
</gene>
<organism evidence="1 2">
    <name type="scientific">Amycolatopsis pigmentata</name>
    <dbReference type="NCBI Taxonomy" id="450801"/>
    <lineage>
        <taxon>Bacteria</taxon>
        <taxon>Bacillati</taxon>
        <taxon>Actinomycetota</taxon>
        <taxon>Actinomycetes</taxon>
        <taxon>Pseudonocardiales</taxon>
        <taxon>Pseudonocardiaceae</taxon>
        <taxon>Amycolatopsis</taxon>
    </lineage>
</organism>
<evidence type="ECO:0000313" key="2">
    <source>
        <dbReference type="Proteomes" id="UP001597417"/>
    </source>
</evidence>
<evidence type="ECO:0008006" key="3">
    <source>
        <dbReference type="Google" id="ProtNLM"/>
    </source>
</evidence>
<evidence type="ECO:0000313" key="1">
    <source>
        <dbReference type="EMBL" id="MFD2420430.1"/>
    </source>
</evidence>
<sequence>MPRRCAVEDATLIHQFPGGVAPREALVELGMSHSTISARCRPGKPWQRPIPGVIVFSNGTLTRQELRRAALVHAGPGAMLTGIEAARMYGVKRLPADRRVHVLVAHKRGVSSWGFATVERTVHLPEPIEIDGLPVVPLARALFDAARRMTDLDEVRAMIADAVQRGLCDPRDLKREIAEGSTIGSGLSRRVTYEMEAGIRSAAEAWARTVVRRSQLPDPKWNAGVYSSDGELLGVPDAYWEEVGLAMEVDSFEFHLGPADYERTVRKHTRLTAAGVVVVHVLPSHLRDSPLTVVHDLRRAYHQAVGRPPPQVDVVITRPAA</sequence>
<reference evidence="2" key="1">
    <citation type="journal article" date="2019" name="Int. J. Syst. Evol. Microbiol.">
        <title>The Global Catalogue of Microorganisms (GCM) 10K type strain sequencing project: providing services to taxonomists for standard genome sequencing and annotation.</title>
        <authorList>
            <consortium name="The Broad Institute Genomics Platform"/>
            <consortium name="The Broad Institute Genome Sequencing Center for Infectious Disease"/>
            <person name="Wu L."/>
            <person name="Ma J."/>
        </authorList>
    </citation>
    <scope>NUCLEOTIDE SEQUENCE [LARGE SCALE GENOMIC DNA]</scope>
    <source>
        <strain evidence="2">CGMCC 4.7645</strain>
    </source>
</reference>
<comment type="caution">
    <text evidence="1">The sequence shown here is derived from an EMBL/GenBank/DDBJ whole genome shotgun (WGS) entry which is preliminary data.</text>
</comment>
<dbReference type="EMBL" id="JBHUKR010000018">
    <property type="protein sequence ID" value="MFD2420430.1"/>
    <property type="molecule type" value="Genomic_DNA"/>
</dbReference>
<name>A0ABW5G1H3_9PSEU</name>
<proteinExistence type="predicted"/>
<dbReference type="Proteomes" id="UP001597417">
    <property type="component" value="Unassembled WGS sequence"/>
</dbReference>